<evidence type="ECO:0000259" key="4">
    <source>
        <dbReference type="PROSITE" id="PS50014"/>
    </source>
</evidence>
<dbReference type="InterPro" id="IPR050935">
    <property type="entry name" value="Bromo_chromatin_reader"/>
</dbReference>
<feature type="domain" description="NET" evidence="5">
    <location>
        <begin position="641"/>
        <end position="722"/>
    </location>
</feature>
<protein>
    <submittedName>
        <fullName evidence="6">Bromodomain-containing protein</fullName>
    </submittedName>
</protein>
<sequence>MPALDTSDLPVDPVPRSNGGDHATESNGAVELTKVVPESSVPAPIPATDSISHPQQQASADTSAMDTDLEVAKPVEVAKGPEEVEAKPATGDAEGHIGSNGVAAPKTKAEETDATGGPTSEPGALLSSAAPAEPGAAIPPASAAPGAQAPPVPPPASSPVADTAGSDASGSQAAKRHRKSTTHFAEPGVVNTQLAPADLIKYAQAAIKTLMKRTEAFAFNEPVDPVAAGIPTYLDVVKRPMDFRTVDHKLNFSSAALQRRPNDKLIAGAKVGLNPSKDVYANAQEWVDDVRRIFSNCRLFNGAEHPISQSGDTLENLFNGQLPKLPAADPPPPSPSVATASSSKARRPSNAAPAARRSSVDDGTGRPKREVHAPSRELPWQDEPNKGASTGTRPRRTTGSAREEAHYTKVNADELKHCTKPTIQNYAWVFNDLPARDLDFAPAYYKMIKKPISLFMVSERAKAKEYESRAEFESDMNQLFKNCYTFNAPGHDVYVFGQKLQDVYNEKMARMPKHRSLSPEEEDDDVDAEADEDEEEYEEEMDEDAKIRAQIAALEAKLHKPKGSKSSKSASVGAGTSKGKKRAASDIAGGAVPAGAASKKKAPPKKAAAAQPAAAVEASPAAAKKAKAAPKKKAAPPSKKSNGVEEEVRTVTYEQKEELAAKITQLPDDRLDGALKIIAEDKPQSSTDDEEIELDIDDLSPRTLYRLYRYVVRPKHKKATKSSAVDGRKRGTGGVKRKNLDEDEEADRIARLQAQLSQFDNPDAAPTSGGHAGAHDDHVQSESSDEGSESESESDY</sequence>
<dbReference type="PANTHER" id="PTHR22880">
    <property type="entry name" value="FALZ-RELATED BROMODOMAIN-CONTAINING PROTEINS"/>
    <property type="match status" value="1"/>
</dbReference>
<feature type="compositionally biased region" description="Polar residues" evidence="3">
    <location>
        <begin position="307"/>
        <end position="319"/>
    </location>
</feature>
<dbReference type="Gene3D" id="1.20.1270.220">
    <property type="match status" value="1"/>
</dbReference>
<dbReference type="GO" id="GO:0000785">
    <property type="term" value="C:chromatin"/>
    <property type="evidence" value="ECO:0007669"/>
    <property type="project" value="TreeGrafter"/>
</dbReference>
<dbReference type="Pfam" id="PF17035">
    <property type="entry name" value="BET"/>
    <property type="match status" value="1"/>
</dbReference>
<dbReference type="Proteomes" id="UP000245783">
    <property type="component" value="Unassembled WGS sequence"/>
</dbReference>
<dbReference type="InParanoid" id="A0A316W7A4"/>
<dbReference type="PRINTS" id="PR00503">
    <property type="entry name" value="BROMODOMAIN"/>
</dbReference>
<feature type="compositionally biased region" description="Basic and acidic residues" evidence="3">
    <location>
        <begin position="358"/>
        <end position="375"/>
    </location>
</feature>
<evidence type="ECO:0000313" key="7">
    <source>
        <dbReference type="Proteomes" id="UP000245783"/>
    </source>
</evidence>
<dbReference type="InterPro" id="IPR001487">
    <property type="entry name" value="Bromodomain"/>
</dbReference>
<feature type="compositionally biased region" description="Low complexity" evidence="3">
    <location>
        <begin position="605"/>
        <end position="623"/>
    </location>
</feature>
<dbReference type="PANTHER" id="PTHR22880:SF225">
    <property type="entry name" value="BROMODOMAIN-CONTAINING PROTEIN BET-1-RELATED"/>
    <property type="match status" value="1"/>
</dbReference>
<dbReference type="GeneID" id="37037254"/>
<evidence type="ECO:0000256" key="2">
    <source>
        <dbReference type="PROSITE-ProRule" id="PRU00035"/>
    </source>
</evidence>
<feature type="compositionally biased region" description="Low complexity" evidence="3">
    <location>
        <begin position="566"/>
        <end position="577"/>
    </location>
</feature>
<evidence type="ECO:0000313" key="6">
    <source>
        <dbReference type="EMBL" id="PWN44611.1"/>
    </source>
</evidence>
<feature type="compositionally biased region" description="Polar residues" evidence="3">
    <location>
        <begin position="49"/>
        <end position="65"/>
    </location>
</feature>
<feature type="compositionally biased region" description="Basic residues" evidence="3">
    <location>
        <begin position="624"/>
        <end position="634"/>
    </location>
</feature>
<dbReference type="InterPro" id="IPR036427">
    <property type="entry name" value="Bromodomain-like_sf"/>
</dbReference>
<dbReference type="SMART" id="SM00297">
    <property type="entry name" value="BROMO"/>
    <property type="match status" value="2"/>
</dbReference>
<feature type="compositionally biased region" description="Acidic residues" evidence="3">
    <location>
        <begin position="519"/>
        <end position="543"/>
    </location>
</feature>
<organism evidence="6 7">
    <name type="scientific">Ceraceosorus guamensis</name>
    <dbReference type="NCBI Taxonomy" id="1522189"/>
    <lineage>
        <taxon>Eukaryota</taxon>
        <taxon>Fungi</taxon>
        <taxon>Dikarya</taxon>
        <taxon>Basidiomycota</taxon>
        <taxon>Ustilaginomycotina</taxon>
        <taxon>Exobasidiomycetes</taxon>
        <taxon>Ceraceosorales</taxon>
        <taxon>Ceraceosoraceae</taxon>
        <taxon>Ceraceosorus</taxon>
    </lineage>
</organism>
<name>A0A316W7A4_9BASI</name>
<dbReference type="STRING" id="1522189.A0A316W7A4"/>
<dbReference type="Pfam" id="PF00439">
    <property type="entry name" value="Bromodomain"/>
    <property type="match status" value="2"/>
</dbReference>
<dbReference type="RefSeq" id="XP_025371771.1">
    <property type="nucleotide sequence ID" value="XM_025515384.1"/>
</dbReference>
<gene>
    <name evidence="6" type="ORF">IE81DRAFT_333719</name>
</gene>
<feature type="region of interest" description="Disordered" evidence="3">
    <location>
        <begin position="306"/>
        <end position="408"/>
    </location>
</feature>
<dbReference type="GO" id="GO:0006338">
    <property type="term" value="P:chromatin remodeling"/>
    <property type="evidence" value="ECO:0007669"/>
    <property type="project" value="TreeGrafter"/>
</dbReference>
<feature type="domain" description="Bromo" evidence="4">
    <location>
        <begin position="422"/>
        <end position="494"/>
    </location>
</feature>
<keyword evidence="1 2" id="KW-0103">Bromodomain</keyword>
<dbReference type="AlphaFoldDB" id="A0A316W7A4"/>
<feature type="region of interest" description="Disordered" evidence="3">
    <location>
        <begin position="715"/>
        <end position="796"/>
    </location>
</feature>
<feature type="compositionally biased region" description="Low complexity" evidence="3">
    <location>
        <begin position="387"/>
        <end position="400"/>
    </location>
</feature>
<feature type="domain" description="Bromo" evidence="4">
    <location>
        <begin position="211"/>
        <end position="308"/>
    </location>
</feature>
<keyword evidence="7" id="KW-1185">Reference proteome</keyword>
<dbReference type="EMBL" id="KZ819360">
    <property type="protein sequence ID" value="PWN44611.1"/>
    <property type="molecule type" value="Genomic_DNA"/>
</dbReference>
<evidence type="ECO:0000256" key="3">
    <source>
        <dbReference type="SAM" id="MobiDB-lite"/>
    </source>
</evidence>
<dbReference type="FunCoup" id="A0A316W7A4">
    <property type="interactions" value="563"/>
</dbReference>
<feature type="region of interest" description="Disordered" evidence="3">
    <location>
        <begin position="510"/>
        <end position="649"/>
    </location>
</feature>
<dbReference type="Gene3D" id="1.20.920.10">
    <property type="entry name" value="Bromodomain-like"/>
    <property type="match status" value="2"/>
</dbReference>
<dbReference type="OrthoDB" id="784962at2759"/>
<evidence type="ECO:0000256" key="1">
    <source>
        <dbReference type="ARBA" id="ARBA00023117"/>
    </source>
</evidence>
<dbReference type="PROSITE" id="PS50014">
    <property type="entry name" value="BROMODOMAIN_2"/>
    <property type="match status" value="2"/>
</dbReference>
<feature type="compositionally biased region" description="Pro residues" evidence="3">
    <location>
        <begin position="148"/>
        <end position="157"/>
    </location>
</feature>
<dbReference type="InterPro" id="IPR027353">
    <property type="entry name" value="NET_dom"/>
</dbReference>
<dbReference type="InterPro" id="IPR038336">
    <property type="entry name" value="NET_sf"/>
</dbReference>
<proteinExistence type="predicted"/>
<feature type="compositionally biased region" description="Low complexity" evidence="3">
    <location>
        <begin position="120"/>
        <end position="147"/>
    </location>
</feature>
<feature type="compositionally biased region" description="Low complexity" evidence="3">
    <location>
        <begin position="588"/>
        <end position="597"/>
    </location>
</feature>
<evidence type="ECO:0000259" key="5">
    <source>
        <dbReference type="PROSITE" id="PS51525"/>
    </source>
</evidence>
<dbReference type="GO" id="GO:0005634">
    <property type="term" value="C:nucleus"/>
    <property type="evidence" value="ECO:0007669"/>
    <property type="project" value="TreeGrafter"/>
</dbReference>
<accession>A0A316W7A4</accession>
<reference evidence="6 7" key="1">
    <citation type="journal article" date="2018" name="Mol. Biol. Evol.">
        <title>Broad Genomic Sampling Reveals a Smut Pathogenic Ancestry of the Fungal Clade Ustilaginomycotina.</title>
        <authorList>
            <person name="Kijpornyongpan T."/>
            <person name="Mondo S.J."/>
            <person name="Barry K."/>
            <person name="Sandor L."/>
            <person name="Lee J."/>
            <person name="Lipzen A."/>
            <person name="Pangilinan J."/>
            <person name="LaButti K."/>
            <person name="Hainaut M."/>
            <person name="Henrissat B."/>
            <person name="Grigoriev I.V."/>
            <person name="Spatafora J.W."/>
            <person name="Aime M.C."/>
        </authorList>
    </citation>
    <scope>NUCLEOTIDE SEQUENCE [LARGE SCALE GENOMIC DNA]</scope>
    <source>
        <strain evidence="6 7">MCA 4658</strain>
    </source>
</reference>
<dbReference type="PROSITE" id="PS51525">
    <property type="entry name" value="NET"/>
    <property type="match status" value="1"/>
</dbReference>
<dbReference type="SUPFAM" id="SSF47370">
    <property type="entry name" value="Bromodomain"/>
    <property type="match status" value="2"/>
</dbReference>
<feature type="region of interest" description="Disordered" evidence="3">
    <location>
        <begin position="1"/>
        <end position="187"/>
    </location>
</feature>
<feature type="compositionally biased region" description="Low complexity" evidence="3">
    <location>
        <begin position="336"/>
        <end position="357"/>
    </location>
</feature>
<dbReference type="GO" id="GO:0006355">
    <property type="term" value="P:regulation of DNA-templated transcription"/>
    <property type="evidence" value="ECO:0007669"/>
    <property type="project" value="TreeGrafter"/>
</dbReference>
<feature type="compositionally biased region" description="Acidic residues" evidence="3">
    <location>
        <begin position="783"/>
        <end position="796"/>
    </location>
</feature>